<dbReference type="EMBL" id="AVOT02020607">
    <property type="protein sequence ID" value="MBW0508901.1"/>
    <property type="molecule type" value="Genomic_DNA"/>
</dbReference>
<proteinExistence type="predicted"/>
<reference evidence="1" key="1">
    <citation type="submission" date="2021-03" db="EMBL/GenBank/DDBJ databases">
        <title>Draft genome sequence of rust myrtle Austropuccinia psidii MF-1, a brazilian biotype.</title>
        <authorList>
            <person name="Quecine M.C."/>
            <person name="Pachon D.M.R."/>
            <person name="Bonatelli M.L."/>
            <person name="Correr F.H."/>
            <person name="Franceschini L.M."/>
            <person name="Leite T.F."/>
            <person name="Margarido G.R.A."/>
            <person name="Almeida C.A."/>
            <person name="Ferrarezi J.A."/>
            <person name="Labate C.A."/>
        </authorList>
    </citation>
    <scope>NUCLEOTIDE SEQUENCE</scope>
    <source>
        <strain evidence="1">MF-1</strain>
    </source>
</reference>
<evidence type="ECO:0000313" key="1">
    <source>
        <dbReference type="EMBL" id="MBW0508901.1"/>
    </source>
</evidence>
<comment type="caution">
    <text evidence="1">The sequence shown here is derived from an EMBL/GenBank/DDBJ whole genome shotgun (WGS) entry which is preliminary data.</text>
</comment>
<dbReference type="AlphaFoldDB" id="A0A9Q3HKK4"/>
<sequence>MAKNPKEPKNGSMTQNTQFGHKYPWTPEFHPWPLETTRGHKLSSRKIVPSSQGKAFPSLMEPLLQEPGMGIYGIIYNYAPFFLSNPMVKISSLLFSFSSLVNIISIHFKGKTHLTQVGNAWWNPEGHLRTPTP</sequence>
<dbReference type="Proteomes" id="UP000765509">
    <property type="component" value="Unassembled WGS sequence"/>
</dbReference>
<accession>A0A9Q3HKK4</accession>
<protein>
    <submittedName>
        <fullName evidence="1">Uncharacterized protein</fullName>
    </submittedName>
</protein>
<evidence type="ECO:0000313" key="2">
    <source>
        <dbReference type="Proteomes" id="UP000765509"/>
    </source>
</evidence>
<gene>
    <name evidence="1" type="ORF">O181_048616</name>
</gene>
<keyword evidence="2" id="KW-1185">Reference proteome</keyword>
<name>A0A9Q3HKK4_9BASI</name>
<organism evidence="1 2">
    <name type="scientific">Austropuccinia psidii MF-1</name>
    <dbReference type="NCBI Taxonomy" id="1389203"/>
    <lineage>
        <taxon>Eukaryota</taxon>
        <taxon>Fungi</taxon>
        <taxon>Dikarya</taxon>
        <taxon>Basidiomycota</taxon>
        <taxon>Pucciniomycotina</taxon>
        <taxon>Pucciniomycetes</taxon>
        <taxon>Pucciniales</taxon>
        <taxon>Sphaerophragmiaceae</taxon>
        <taxon>Austropuccinia</taxon>
    </lineage>
</organism>